<evidence type="ECO:0000313" key="1">
    <source>
        <dbReference type="EMBL" id="KAF9505935.1"/>
    </source>
</evidence>
<gene>
    <name evidence="1" type="ORF">BS47DRAFT_482443</name>
</gene>
<name>A0A9P6AIH8_9AGAM</name>
<reference evidence="1" key="1">
    <citation type="journal article" date="2020" name="Nat. Commun.">
        <title>Large-scale genome sequencing of mycorrhizal fungi provides insights into the early evolution of symbiotic traits.</title>
        <authorList>
            <person name="Miyauchi S."/>
            <person name="Kiss E."/>
            <person name="Kuo A."/>
            <person name="Drula E."/>
            <person name="Kohler A."/>
            <person name="Sanchez-Garcia M."/>
            <person name="Morin E."/>
            <person name="Andreopoulos B."/>
            <person name="Barry K.W."/>
            <person name="Bonito G."/>
            <person name="Buee M."/>
            <person name="Carver A."/>
            <person name="Chen C."/>
            <person name="Cichocki N."/>
            <person name="Clum A."/>
            <person name="Culley D."/>
            <person name="Crous P.W."/>
            <person name="Fauchery L."/>
            <person name="Girlanda M."/>
            <person name="Hayes R.D."/>
            <person name="Keri Z."/>
            <person name="LaButti K."/>
            <person name="Lipzen A."/>
            <person name="Lombard V."/>
            <person name="Magnuson J."/>
            <person name="Maillard F."/>
            <person name="Murat C."/>
            <person name="Nolan M."/>
            <person name="Ohm R.A."/>
            <person name="Pangilinan J."/>
            <person name="Pereira M.F."/>
            <person name="Perotto S."/>
            <person name="Peter M."/>
            <person name="Pfister S."/>
            <person name="Riley R."/>
            <person name="Sitrit Y."/>
            <person name="Stielow J.B."/>
            <person name="Szollosi G."/>
            <person name="Zifcakova L."/>
            <person name="Stursova M."/>
            <person name="Spatafora J.W."/>
            <person name="Tedersoo L."/>
            <person name="Vaario L.M."/>
            <person name="Yamada A."/>
            <person name="Yan M."/>
            <person name="Wang P."/>
            <person name="Xu J."/>
            <person name="Bruns T."/>
            <person name="Baldrian P."/>
            <person name="Vilgalys R."/>
            <person name="Dunand C."/>
            <person name="Henrissat B."/>
            <person name="Grigoriev I.V."/>
            <person name="Hibbett D."/>
            <person name="Nagy L.G."/>
            <person name="Martin F.M."/>
        </authorList>
    </citation>
    <scope>NUCLEOTIDE SEQUENCE</scope>
    <source>
        <strain evidence="1">UP504</strain>
    </source>
</reference>
<comment type="caution">
    <text evidence="1">The sequence shown here is derived from an EMBL/GenBank/DDBJ whole genome shotgun (WGS) entry which is preliminary data.</text>
</comment>
<evidence type="ECO:0000313" key="2">
    <source>
        <dbReference type="Proteomes" id="UP000886523"/>
    </source>
</evidence>
<protein>
    <submittedName>
        <fullName evidence="1">Uncharacterized protein</fullName>
    </submittedName>
</protein>
<proteinExistence type="predicted"/>
<dbReference type="EMBL" id="MU129131">
    <property type="protein sequence ID" value="KAF9505935.1"/>
    <property type="molecule type" value="Genomic_DNA"/>
</dbReference>
<organism evidence="1 2">
    <name type="scientific">Hydnum rufescens UP504</name>
    <dbReference type="NCBI Taxonomy" id="1448309"/>
    <lineage>
        <taxon>Eukaryota</taxon>
        <taxon>Fungi</taxon>
        <taxon>Dikarya</taxon>
        <taxon>Basidiomycota</taxon>
        <taxon>Agaricomycotina</taxon>
        <taxon>Agaricomycetes</taxon>
        <taxon>Cantharellales</taxon>
        <taxon>Hydnaceae</taxon>
        <taxon>Hydnum</taxon>
    </lineage>
</organism>
<dbReference type="OrthoDB" id="2745718at2759"/>
<sequence>MAPKPKMALILPQLHVLKALEDHLNRWKSLDWIEEQIRLPDESSESAELVGGILACSNLSTITCIELPSRIRQTPLRTWIHQNDFEIISFTIDPSQDLLTLVEILNSNATLSLNVHLRTLSGNTPHPRVSDITHPTYIPKNQTRLLSDGDAYRFSVMGDSIALLDDDQRTVSIWNWCTGTLIY</sequence>
<dbReference type="Proteomes" id="UP000886523">
    <property type="component" value="Unassembled WGS sequence"/>
</dbReference>
<dbReference type="AlphaFoldDB" id="A0A9P6AIH8"/>
<accession>A0A9P6AIH8</accession>
<keyword evidence="2" id="KW-1185">Reference proteome</keyword>